<sequence>MPQQRGGGGAAAAARPVHAIVPGSGGVGRMGGTAWHGHVAAKDVRENGRTGPVCKTTERGGEDCGRGTESQKKGQTRQEKGEDPDASAPPKRCLHAEGMASLGTDAQPSVHQNTTVASQ</sequence>
<reference evidence="2" key="1">
    <citation type="submission" date="2021-01" db="EMBL/GenBank/DDBJ databases">
        <authorList>
            <person name="Corre E."/>
            <person name="Pelletier E."/>
            <person name="Niang G."/>
            <person name="Scheremetjew M."/>
            <person name="Finn R."/>
            <person name="Kale V."/>
            <person name="Holt S."/>
            <person name="Cochrane G."/>
            <person name="Meng A."/>
            <person name="Brown T."/>
            <person name="Cohen L."/>
        </authorList>
    </citation>
    <scope>NUCLEOTIDE SEQUENCE</scope>
    <source>
        <strain evidence="2">CCMP1594</strain>
    </source>
</reference>
<evidence type="ECO:0000313" key="2">
    <source>
        <dbReference type="EMBL" id="CAE0814450.1"/>
    </source>
</evidence>
<feature type="compositionally biased region" description="Basic and acidic residues" evidence="1">
    <location>
        <begin position="56"/>
        <end position="83"/>
    </location>
</feature>
<evidence type="ECO:0000256" key="1">
    <source>
        <dbReference type="SAM" id="MobiDB-lite"/>
    </source>
</evidence>
<gene>
    <name evidence="2" type="ORF">EGYM00163_LOCUS25604</name>
</gene>
<protein>
    <submittedName>
        <fullName evidence="2">Uncharacterized protein</fullName>
    </submittedName>
</protein>
<feature type="region of interest" description="Disordered" evidence="1">
    <location>
        <begin position="39"/>
        <end position="119"/>
    </location>
</feature>
<dbReference type="AlphaFoldDB" id="A0A7S4D2V9"/>
<accession>A0A7S4D2V9</accession>
<proteinExistence type="predicted"/>
<name>A0A7S4D2V9_9EUGL</name>
<organism evidence="2">
    <name type="scientific">Eutreptiella gymnastica</name>
    <dbReference type="NCBI Taxonomy" id="73025"/>
    <lineage>
        <taxon>Eukaryota</taxon>
        <taxon>Discoba</taxon>
        <taxon>Euglenozoa</taxon>
        <taxon>Euglenida</taxon>
        <taxon>Spirocuta</taxon>
        <taxon>Euglenophyceae</taxon>
        <taxon>Eutreptiales</taxon>
        <taxon>Eutreptiaceae</taxon>
        <taxon>Eutreptiella</taxon>
    </lineage>
</organism>
<feature type="compositionally biased region" description="Polar residues" evidence="1">
    <location>
        <begin position="104"/>
        <end position="119"/>
    </location>
</feature>
<dbReference type="EMBL" id="HBJA01072816">
    <property type="protein sequence ID" value="CAE0814450.1"/>
    <property type="molecule type" value="Transcribed_RNA"/>
</dbReference>
<feature type="region of interest" description="Disordered" evidence="1">
    <location>
        <begin position="1"/>
        <end position="25"/>
    </location>
</feature>
<feature type="compositionally biased region" description="Gly residues" evidence="1">
    <location>
        <begin position="1"/>
        <end position="10"/>
    </location>
</feature>